<keyword evidence="3" id="KW-1185">Reference proteome</keyword>
<protein>
    <recommendedName>
        <fullName evidence="4">AvrE-family type 3 secretion system effector</fullName>
    </recommendedName>
</protein>
<feature type="compositionally biased region" description="Polar residues" evidence="1">
    <location>
        <begin position="148"/>
        <end position="158"/>
    </location>
</feature>
<proteinExistence type="predicted"/>
<feature type="compositionally biased region" description="Basic and acidic residues" evidence="1">
    <location>
        <begin position="1528"/>
        <end position="1537"/>
    </location>
</feature>
<feature type="compositionally biased region" description="Basic and acidic residues" evidence="1">
    <location>
        <begin position="108"/>
        <end position="126"/>
    </location>
</feature>
<dbReference type="RefSeq" id="WP_076769958.1">
    <property type="nucleotide sequence ID" value="NZ_CP019445.1"/>
</dbReference>
<evidence type="ECO:0008006" key="4">
    <source>
        <dbReference type="Google" id="ProtNLM"/>
    </source>
</evidence>
<accession>A0A807LHM9</accession>
<dbReference type="KEGG" id="kco:BWI95_17890"/>
<evidence type="ECO:0000313" key="2">
    <source>
        <dbReference type="EMBL" id="APZ06779.1"/>
    </source>
</evidence>
<feature type="region of interest" description="Disordered" evidence="1">
    <location>
        <begin position="25"/>
        <end position="65"/>
    </location>
</feature>
<feature type="compositionally biased region" description="Polar residues" evidence="1">
    <location>
        <begin position="47"/>
        <end position="57"/>
    </location>
</feature>
<reference evidence="2 3" key="1">
    <citation type="submission" date="2017-01" db="EMBL/GenBank/DDBJ databases">
        <authorList>
            <person name="Cao J.-M."/>
        </authorList>
    </citation>
    <scope>NUCLEOTIDE SEQUENCE [LARGE SCALE GENOMIC DNA]</scope>
    <source>
        <strain evidence="2 3">888-76</strain>
    </source>
</reference>
<gene>
    <name evidence="2" type="ORF">BWI95_17890</name>
</gene>
<feature type="region of interest" description="Disordered" evidence="1">
    <location>
        <begin position="1517"/>
        <end position="1537"/>
    </location>
</feature>
<feature type="region of interest" description="Disordered" evidence="1">
    <location>
        <begin position="1024"/>
        <end position="1054"/>
    </location>
</feature>
<dbReference type="Proteomes" id="UP000187148">
    <property type="component" value="Chromosome"/>
</dbReference>
<feature type="compositionally biased region" description="Polar residues" evidence="1">
    <location>
        <begin position="88"/>
        <end position="101"/>
    </location>
</feature>
<sequence length="1797" mass="196348">MAIHLPFLGSLRAAQSVSHASTGNAIPLRQFSRRPQQTAGGSLDQEVASQAAPTLRQQAAEARQRMGNLRQSLHRLRETRHPQPIPGASNSTCPPDVNNSAPVAASRRHSEAAPDEPPLRPMREPQSRPSRRRHLLSPIEEERYAALQESQRNTQQQRAYRAGEESAATRRGGLQPQFARLALADNGSLSVLDSASEPLTALLNETLARPQHRWLAHQASDDNCQHLLQDPGGRLFTLQGSPVAFIGLTSSRPVPGWQHQTPQQRLAALPDEATQALMTGIFRHDRKITGGDEAGGSPAGEAVSEQLREHNGRLYRLNEAAMRWEQIDKDEEKSYSKLSKQPDGMLYAIYDKKTLHNLSSGEKSAKIGKITAYCVSAQGSALLLLSDEKTAEQSVMLLNTLTAKKEQQQKITLKTGNAEGDKQAFHATGVALHNDNLYALDSEGVLWRAALPQGQEDSEIVMQPDMKQAALLEQLGAGVMFSSLLSHQEGGLMAVVKSGADQKHLCARNAQGQFAARWNLSESLVLDHHDGLLQPRPLAYESIDLGRAGQLLVHEGKLYAWDKNAGRWEASQEKADSIKRAQDGSGWVIRDGLPSRVKISQKSDKIDGAHHRFALRQLKASLSVELPLPGFDEHNKARAIAPLDGEHCAAISETNTLQYHRTQAGTRQAHKMMQTLTKAGIANWLPHTRATLPANGEGNTLTDITTDQKRNLYVLDSQGRLWTMPEAEWRASPGSRPDARWQPVTLPPDLGPLERLHNSSSGALMVADRGGRSAILQLPGMPQESTNEQQEGANQPPNALEASWQVQGEFDPTALPVSMPRQEPLKAMERLDEASKSVNIRGMTLKYETSIAGMTGRDGNHVNSRLRDRLGAHLINTRLTTPRPLKTAWYATRHNWQGRDGLRPLYAQQAQLYQRLKTLQAAPGATAQESLAARLAALDTRHFDRQFIGHLQNLIDTVADSVQHHGTLLGQHMGALRGDGREKEEFSPSRIKAATQALNPYSDDENLLKRLDAVYRRYPLREGSSTPVSHLQAHGVVARHQKAQPPMGRMRDPHDEMGLVKSRLILDGLMMSALHEVVDQMADCNANPQASPAQVAAIKERVRFLRDEEYGENLVQKATSQGFLNNSQLEACYDAIKSFINALSKPHHGLNMTTRTVLKTPDQQQMAAQLLNTLKALEPGENFAFGRNYGGMVTLSVIPGGEVIGIPGVRGNLDRAYSASFSRNDGGINVTFSRNGGGTGTVFGAVGWNPLSQLAESSNKEPGGNRSIAPSVRLGGLVAIAMQRQLQNSVSFTLSEAELQPFIAQLTGGELNPGELLEKGVSHKVKQGTTLNFNVDATAMAMAGGALRFPVGGGDGKKNRATVRAGGMAQLGANILNAQRERSTAHGATGSTLGRSDNRLRMFNTASAGIGLNGGVGITARPASNLRIPLFGVNSTTIQASIDNRTKHSMSIDIARAEPVHPRQLEKLIEQAGSNFDDPQTNKLLQEIKDADKPPEKAKSELSAGLNALQKASLSARKAHAGTLRPLSKTERNTLETLNKEDGAAKTKEKSDTFSTFMQDEPQATANKLDKLLTHLLALTPANNGQYGVINSARALDLQRQAHGLHCHQLNSAEYQSTYNNLRKVDSNNLMHVVHSLFASELPESAAEAISRFMEEKPLLKEAIRELQKNRNTQAVVTLELHDERRYALQQMWLRHETQPEEVAALLRDRHCLRVKSIAFSETDSKQEGISIPLFVAGSSSAASVSVTRNLGKINFNYGANQLSPLAFTLEGEIAHASQALVDALTNAEIQEKRGRL</sequence>
<feature type="region of interest" description="Disordered" evidence="1">
    <location>
        <begin position="80"/>
        <end position="171"/>
    </location>
</feature>
<evidence type="ECO:0000256" key="1">
    <source>
        <dbReference type="SAM" id="MobiDB-lite"/>
    </source>
</evidence>
<dbReference type="EMBL" id="CP019445">
    <property type="protein sequence ID" value="APZ06779.1"/>
    <property type="molecule type" value="Genomic_DNA"/>
</dbReference>
<evidence type="ECO:0000313" key="3">
    <source>
        <dbReference type="Proteomes" id="UP000187148"/>
    </source>
</evidence>
<dbReference type="InterPro" id="IPR021085">
    <property type="entry name" value="AvrE_T3Es"/>
</dbReference>
<organism evidence="2 3">
    <name type="scientific">Kosakonia cowanii JCM 10956 = DSM 18146</name>
    <dbReference type="NCBI Taxonomy" id="1300165"/>
    <lineage>
        <taxon>Bacteria</taxon>
        <taxon>Pseudomonadati</taxon>
        <taxon>Pseudomonadota</taxon>
        <taxon>Gammaproteobacteria</taxon>
        <taxon>Enterobacterales</taxon>
        <taxon>Enterobacteriaceae</taxon>
        <taxon>Kosakonia</taxon>
    </lineage>
</organism>
<dbReference type="Pfam" id="PF11725">
    <property type="entry name" value="AvrE_T3Es"/>
    <property type="match status" value="1"/>
</dbReference>
<name>A0A807LHM9_9ENTR</name>